<evidence type="ECO:0000256" key="1">
    <source>
        <dbReference type="ARBA" id="ARBA00023015"/>
    </source>
</evidence>
<dbReference type="PROSITE" id="PS50995">
    <property type="entry name" value="HTH_MARR_2"/>
    <property type="match status" value="1"/>
</dbReference>
<dbReference type="InterPro" id="IPR036388">
    <property type="entry name" value="WH-like_DNA-bd_sf"/>
</dbReference>
<dbReference type="Gene3D" id="1.10.10.10">
    <property type="entry name" value="Winged helix-like DNA-binding domain superfamily/Winged helix DNA-binding domain"/>
    <property type="match status" value="1"/>
</dbReference>
<accession>A0ABT0GY57</accession>
<feature type="domain" description="HTH marR-type" evidence="4">
    <location>
        <begin position="25"/>
        <end position="158"/>
    </location>
</feature>
<evidence type="ECO:0000313" key="6">
    <source>
        <dbReference type="Proteomes" id="UP001431221"/>
    </source>
</evidence>
<dbReference type="RefSeq" id="WP_248156734.1">
    <property type="nucleotide sequence ID" value="NZ_JALNMJ010000014.1"/>
</dbReference>
<evidence type="ECO:0000256" key="2">
    <source>
        <dbReference type="ARBA" id="ARBA00023125"/>
    </source>
</evidence>
<sequence>MSEHGGSKAERNGKVSGENTVLRLRHFLPYRLNHLAETVSKSFSKIYADSYGIGIPEWRVLATLGEHEAMTARDICEATSMHKTKVSRAVAALEKRNFLQRVTNPEDQREQTLRLSADGIAVYEDIVPRALAYSKELEDALTADQKALLDDLFARLHRAASTHENS</sequence>
<reference evidence="5" key="1">
    <citation type="submission" date="2022-04" db="EMBL/GenBank/DDBJ databases">
        <title>Roseibium sp. CAU 1639 isolated from mud.</title>
        <authorList>
            <person name="Kim W."/>
        </authorList>
    </citation>
    <scope>NUCLEOTIDE SEQUENCE</scope>
    <source>
        <strain evidence="5">CAU 1639</strain>
    </source>
</reference>
<dbReference type="EMBL" id="JALNMJ010000014">
    <property type="protein sequence ID" value="MCK7614261.1"/>
    <property type="molecule type" value="Genomic_DNA"/>
</dbReference>
<name>A0ABT0GY57_9HYPH</name>
<keyword evidence="1" id="KW-0805">Transcription regulation</keyword>
<evidence type="ECO:0000313" key="5">
    <source>
        <dbReference type="EMBL" id="MCK7614261.1"/>
    </source>
</evidence>
<keyword evidence="2" id="KW-0238">DNA-binding</keyword>
<keyword evidence="3" id="KW-0804">Transcription</keyword>
<evidence type="ECO:0000259" key="4">
    <source>
        <dbReference type="PROSITE" id="PS50995"/>
    </source>
</evidence>
<dbReference type="PANTHER" id="PTHR35790:SF4">
    <property type="entry name" value="HTH-TYPE TRANSCRIPTIONAL REGULATOR PCHR"/>
    <property type="match status" value="1"/>
</dbReference>
<organism evidence="5 6">
    <name type="scientific">Roseibium sediminicola</name>
    <dbReference type="NCBI Taxonomy" id="2933272"/>
    <lineage>
        <taxon>Bacteria</taxon>
        <taxon>Pseudomonadati</taxon>
        <taxon>Pseudomonadota</taxon>
        <taxon>Alphaproteobacteria</taxon>
        <taxon>Hyphomicrobiales</taxon>
        <taxon>Stappiaceae</taxon>
        <taxon>Roseibium</taxon>
    </lineage>
</organism>
<keyword evidence="6" id="KW-1185">Reference proteome</keyword>
<evidence type="ECO:0000256" key="3">
    <source>
        <dbReference type="ARBA" id="ARBA00023163"/>
    </source>
</evidence>
<proteinExistence type="predicted"/>
<dbReference type="PANTHER" id="PTHR35790">
    <property type="entry name" value="HTH-TYPE TRANSCRIPTIONAL REGULATOR PCHR"/>
    <property type="match status" value="1"/>
</dbReference>
<dbReference type="PRINTS" id="PR00598">
    <property type="entry name" value="HTHMARR"/>
</dbReference>
<dbReference type="InterPro" id="IPR036390">
    <property type="entry name" value="WH_DNA-bd_sf"/>
</dbReference>
<comment type="caution">
    <text evidence="5">The sequence shown here is derived from an EMBL/GenBank/DDBJ whole genome shotgun (WGS) entry which is preliminary data.</text>
</comment>
<dbReference type="InterPro" id="IPR000835">
    <property type="entry name" value="HTH_MarR-typ"/>
</dbReference>
<dbReference type="InterPro" id="IPR052067">
    <property type="entry name" value="Metal_resp_HTH_trans_reg"/>
</dbReference>
<dbReference type="Pfam" id="PF12802">
    <property type="entry name" value="MarR_2"/>
    <property type="match status" value="1"/>
</dbReference>
<protein>
    <submittedName>
        <fullName evidence="5">MarR family transcriptional regulator</fullName>
    </submittedName>
</protein>
<dbReference type="Proteomes" id="UP001431221">
    <property type="component" value="Unassembled WGS sequence"/>
</dbReference>
<gene>
    <name evidence="5" type="ORF">M0H32_18985</name>
</gene>
<dbReference type="SMART" id="SM00347">
    <property type="entry name" value="HTH_MARR"/>
    <property type="match status" value="1"/>
</dbReference>
<dbReference type="SUPFAM" id="SSF46785">
    <property type="entry name" value="Winged helix' DNA-binding domain"/>
    <property type="match status" value="1"/>
</dbReference>